<dbReference type="Pfam" id="PF13181">
    <property type="entry name" value="TPR_8"/>
    <property type="match status" value="1"/>
</dbReference>
<dbReference type="InterPro" id="IPR011990">
    <property type="entry name" value="TPR-like_helical_dom_sf"/>
</dbReference>
<dbReference type="PANTHER" id="PTHR45831:SF2">
    <property type="entry name" value="LD24721P"/>
    <property type="match status" value="1"/>
</dbReference>
<dbReference type="InterPro" id="IPR019734">
    <property type="entry name" value="TPR_rpt"/>
</dbReference>
<dbReference type="PANTHER" id="PTHR45831">
    <property type="entry name" value="LD24721P"/>
    <property type="match status" value="1"/>
</dbReference>
<dbReference type="Proteomes" id="UP000694865">
    <property type="component" value="Unplaced"/>
</dbReference>
<evidence type="ECO:0000256" key="1">
    <source>
        <dbReference type="ARBA" id="ARBA00022737"/>
    </source>
</evidence>
<organism evidence="3 4">
    <name type="scientific">Saccoglossus kowalevskii</name>
    <name type="common">Acorn worm</name>
    <dbReference type="NCBI Taxonomy" id="10224"/>
    <lineage>
        <taxon>Eukaryota</taxon>
        <taxon>Metazoa</taxon>
        <taxon>Hemichordata</taxon>
        <taxon>Enteropneusta</taxon>
        <taxon>Harrimaniidae</taxon>
        <taxon>Saccoglossus</taxon>
    </lineage>
</organism>
<sequence>MNNIGPNHLHTDGVHLNRSYGTQIFINNIKSAVMNQFPLLAHPTKRGTTYQFPLSTRPTRRGTTYQFPLSTRPTRRGVTYQFPLSARPTRRGTTYQFPLSTRPTRRGATYQFPLSTRPTRRGATYQFPLSARPTRRGATYQFPLAARPTRRGATYQFPLSTRPTKRFRNSYRDNHRKYSLVESFNKAIEIDAKNIKYYLQRSATFCALKQYQALQIDDTSSLAYFRKGVALFELKDVKQSLKAFFEGENLSGDHTAKFEKWIDKCKASIMATMNVIEEKAKILKMKGNECFKTKKYTNAIELYEQAVKL</sequence>
<dbReference type="RefSeq" id="XP_006823811.1">
    <property type="nucleotide sequence ID" value="XM_006823748.1"/>
</dbReference>
<proteinExistence type="predicted"/>
<accession>A0ABM0MUX0</accession>
<dbReference type="Gene3D" id="1.25.40.10">
    <property type="entry name" value="Tetratricopeptide repeat domain"/>
    <property type="match status" value="2"/>
</dbReference>
<keyword evidence="1" id="KW-0677">Repeat</keyword>
<reference evidence="4" key="1">
    <citation type="submission" date="2025-08" db="UniProtKB">
        <authorList>
            <consortium name="RefSeq"/>
        </authorList>
    </citation>
    <scope>IDENTIFICATION</scope>
    <source>
        <tissue evidence="4">Testes</tissue>
    </source>
</reference>
<dbReference type="GeneID" id="102802953"/>
<keyword evidence="2" id="KW-0802">TPR repeat</keyword>
<protein>
    <submittedName>
        <fullName evidence="4">Uncharacterized protein LOC102802953</fullName>
    </submittedName>
</protein>
<dbReference type="SUPFAM" id="SSF48452">
    <property type="entry name" value="TPR-like"/>
    <property type="match status" value="2"/>
</dbReference>
<evidence type="ECO:0000256" key="2">
    <source>
        <dbReference type="ARBA" id="ARBA00022803"/>
    </source>
</evidence>
<dbReference type="PROSITE" id="PS50293">
    <property type="entry name" value="TPR_REGION"/>
    <property type="match status" value="1"/>
</dbReference>
<feature type="non-terminal residue" evidence="4">
    <location>
        <position position="309"/>
    </location>
</feature>
<keyword evidence="3" id="KW-1185">Reference proteome</keyword>
<gene>
    <name evidence="4" type="primary">LOC102802953</name>
</gene>
<name>A0ABM0MUX0_SACKO</name>
<evidence type="ECO:0000313" key="3">
    <source>
        <dbReference type="Proteomes" id="UP000694865"/>
    </source>
</evidence>
<evidence type="ECO:0000313" key="4">
    <source>
        <dbReference type="RefSeq" id="XP_006823811.1"/>
    </source>
</evidence>
<dbReference type="InterPro" id="IPR047150">
    <property type="entry name" value="SGT"/>
</dbReference>
<dbReference type="SMART" id="SM00028">
    <property type="entry name" value="TPR"/>
    <property type="match status" value="2"/>
</dbReference>